<dbReference type="EMBL" id="UINC01147142">
    <property type="protein sequence ID" value="SVD38291.1"/>
    <property type="molecule type" value="Genomic_DNA"/>
</dbReference>
<sequence length="90" mass="10465">MLLQELFDSISEKQIWGRRGTQTVRKYRCTSGMRKGRIVATAAQCFAAPNIKARISMKRTRAKIGRRMMRKAQRTRRTNPASRRLKALNK</sequence>
<accession>A0A382UXA6</accession>
<gene>
    <name evidence="2" type="ORF">METZ01_LOCUS391145</name>
</gene>
<organism evidence="2">
    <name type="scientific">marine metagenome</name>
    <dbReference type="NCBI Taxonomy" id="408172"/>
    <lineage>
        <taxon>unclassified sequences</taxon>
        <taxon>metagenomes</taxon>
        <taxon>ecological metagenomes</taxon>
    </lineage>
</organism>
<evidence type="ECO:0000313" key="2">
    <source>
        <dbReference type="EMBL" id="SVD38291.1"/>
    </source>
</evidence>
<protein>
    <submittedName>
        <fullName evidence="2">Uncharacterized protein</fullName>
    </submittedName>
</protein>
<proteinExistence type="predicted"/>
<dbReference type="AlphaFoldDB" id="A0A382UXA6"/>
<reference evidence="2" key="1">
    <citation type="submission" date="2018-05" db="EMBL/GenBank/DDBJ databases">
        <authorList>
            <person name="Lanie J.A."/>
            <person name="Ng W.-L."/>
            <person name="Kazmierczak K.M."/>
            <person name="Andrzejewski T.M."/>
            <person name="Davidsen T.M."/>
            <person name="Wayne K.J."/>
            <person name="Tettelin H."/>
            <person name="Glass J.I."/>
            <person name="Rusch D."/>
            <person name="Podicherti R."/>
            <person name="Tsui H.-C.T."/>
            <person name="Winkler M.E."/>
        </authorList>
    </citation>
    <scope>NUCLEOTIDE SEQUENCE</scope>
</reference>
<feature type="region of interest" description="Disordered" evidence="1">
    <location>
        <begin position="61"/>
        <end position="90"/>
    </location>
</feature>
<evidence type="ECO:0000256" key="1">
    <source>
        <dbReference type="SAM" id="MobiDB-lite"/>
    </source>
</evidence>
<name>A0A382UXA6_9ZZZZ</name>